<feature type="compositionally biased region" description="Polar residues" evidence="1">
    <location>
        <begin position="42"/>
        <end position="58"/>
    </location>
</feature>
<sequence>MLRLMPKTLALMAVQRQTAASRSRRPSMTLQQGVTGGVPMVTLSNEPSKSAHTPNLSASFGHFPPEELDDGGGGVDLGGGGGQLFLAVTREKKRRLTARKRARDMVLLEAIEERSSSREL</sequence>
<evidence type="ECO:0000313" key="3">
    <source>
        <dbReference type="Proteomes" id="UP001141253"/>
    </source>
</evidence>
<accession>A0ABQ9C7C9</accession>
<evidence type="ECO:0000256" key="1">
    <source>
        <dbReference type="SAM" id="MobiDB-lite"/>
    </source>
</evidence>
<gene>
    <name evidence="2" type="ORF">OIU77_023567</name>
</gene>
<evidence type="ECO:0000313" key="2">
    <source>
        <dbReference type="EMBL" id="KAJ6394374.1"/>
    </source>
</evidence>
<dbReference type="Proteomes" id="UP001141253">
    <property type="component" value="Chromosome 1"/>
</dbReference>
<protein>
    <submittedName>
        <fullName evidence="2">Uncharacterized protein</fullName>
    </submittedName>
</protein>
<keyword evidence="3" id="KW-1185">Reference proteome</keyword>
<name>A0ABQ9C7C9_9ROSI</name>
<feature type="region of interest" description="Disordered" evidence="1">
    <location>
        <begin position="17"/>
        <end position="75"/>
    </location>
</feature>
<proteinExistence type="predicted"/>
<reference evidence="2" key="2">
    <citation type="journal article" date="2023" name="Int. J. Mol. Sci.">
        <title>De Novo Assembly and Annotation of 11 Diverse Shrub Willow (Salix) Genomes Reveals Novel Gene Organization in Sex-Linked Regions.</title>
        <authorList>
            <person name="Hyden B."/>
            <person name="Feng K."/>
            <person name="Yates T.B."/>
            <person name="Jawdy S."/>
            <person name="Cereghino C."/>
            <person name="Smart L.B."/>
            <person name="Muchero W."/>
        </authorList>
    </citation>
    <scope>NUCLEOTIDE SEQUENCE</scope>
    <source>
        <tissue evidence="2">Shoot tip</tissue>
    </source>
</reference>
<comment type="caution">
    <text evidence="2">The sequence shown here is derived from an EMBL/GenBank/DDBJ whole genome shotgun (WGS) entry which is preliminary data.</text>
</comment>
<organism evidence="2 3">
    <name type="scientific">Salix suchowensis</name>
    <dbReference type="NCBI Taxonomy" id="1278906"/>
    <lineage>
        <taxon>Eukaryota</taxon>
        <taxon>Viridiplantae</taxon>
        <taxon>Streptophyta</taxon>
        <taxon>Embryophyta</taxon>
        <taxon>Tracheophyta</taxon>
        <taxon>Spermatophyta</taxon>
        <taxon>Magnoliopsida</taxon>
        <taxon>eudicotyledons</taxon>
        <taxon>Gunneridae</taxon>
        <taxon>Pentapetalae</taxon>
        <taxon>rosids</taxon>
        <taxon>fabids</taxon>
        <taxon>Malpighiales</taxon>
        <taxon>Salicaceae</taxon>
        <taxon>Saliceae</taxon>
        <taxon>Salix</taxon>
    </lineage>
</organism>
<feature type="compositionally biased region" description="Polar residues" evidence="1">
    <location>
        <begin position="17"/>
        <end position="33"/>
    </location>
</feature>
<reference evidence="2" key="1">
    <citation type="submission" date="2022-10" db="EMBL/GenBank/DDBJ databases">
        <authorList>
            <person name="Hyden B.L."/>
            <person name="Feng K."/>
            <person name="Yates T."/>
            <person name="Jawdy S."/>
            <person name="Smart L.B."/>
            <person name="Muchero W."/>
        </authorList>
    </citation>
    <scope>NUCLEOTIDE SEQUENCE</scope>
    <source>
        <tissue evidence="2">Shoot tip</tissue>
    </source>
</reference>
<dbReference type="EMBL" id="JAPFFI010000005">
    <property type="protein sequence ID" value="KAJ6394374.1"/>
    <property type="molecule type" value="Genomic_DNA"/>
</dbReference>